<feature type="compositionally biased region" description="Low complexity" evidence="2">
    <location>
        <begin position="1"/>
        <end position="10"/>
    </location>
</feature>
<evidence type="ECO:0000256" key="2">
    <source>
        <dbReference type="SAM" id="MobiDB-lite"/>
    </source>
</evidence>
<feature type="region of interest" description="Disordered" evidence="2">
    <location>
        <begin position="347"/>
        <end position="370"/>
    </location>
</feature>
<evidence type="ECO:0000256" key="1">
    <source>
        <dbReference type="SAM" id="Coils"/>
    </source>
</evidence>
<accession>A0A9P9WLA9</accession>
<evidence type="ECO:0000313" key="3">
    <source>
        <dbReference type="EMBL" id="KAI1869476.1"/>
    </source>
</evidence>
<dbReference type="EMBL" id="JAFIMR010000015">
    <property type="protein sequence ID" value="KAI1869476.1"/>
    <property type="molecule type" value="Genomic_DNA"/>
</dbReference>
<feature type="compositionally biased region" description="Polar residues" evidence="2">
    <location>
        <begin position="52"/>
        <end position="61"/>
    </location>
</feature>
<reference evidence="3" key="1">
    <citation type="submission" date="2021-03" db="EMBL/GenBank/DDBJ databases">
        <title>Revisited historic fungal species revealed as producer of novel bioactive compounds through whole genome sequencing and comparative genomics.</title>
        <authorList>
            <person name="Vignolle G.A."/>
            <person name="Hochenegger N."/>
            <person name="Mach R.L."/>
            <person name="Mach-Aigner A.R."/>
            <person name="Javad Rahimi M."/>
            <person name="Salim K.A."/>
            <person name="Chan C.M."/>
            <person name="Lim L.B.L."/>
            <person name="Cai F."/>
            <person name="Druzhinina I.S."/>
            <person name="U'Ren J.M."/>
            <person name="Derntl C."/>
        </authorList>
    </citation>
    <scope>NUCLEOTIDE SEQUENCE</scope>
    <source>
        <strain evidence="3">TUCIM 5799</strain>
    </source>
</reference>
<gene>
    <name evidence="3" type="ORF">JX265_006566</name>
</gene>
<feature type="coiled-coil region" evidence="1">
    <location>
        <begin position="179"/>
        <end position="241"/>
    </location>
</feature>
<sequence>MPAARSSSDSSGGGAPLYSSRAMEATPHKDNATSKSSDPPSDDEMALVKASGQFNLISNDATAPRPAVSNDPYNYGQQLQRPGTVRPPAAFGSQSPYRQSSNNAVNNGVPPSIASSPLYRGFGDIQAKLMTAQQFVRTTPGFTDSQAQTVRHLLVGCGQDLTHFATTLITEHTKAHHQVGELRLQYEKAQNELLSRRQQISDLQDQYKSAKKEKDVALRDVEDLESRLNSCEREVKRLRQLGRSHDEKHAMKLQRLEDELKSLRVAEESNMQLVKVQETPTPKSRRFVQDDSASDEDDDNSTSKAAETARRGSFLNPTAAEFGPRSSKPDHSKEMLPLLRKYAQRTGPAMSPQDVRAYDGSNDQPRMNPRPATRMGFRGNSFSFNSGQNGSWSAMTGPLGPPHLNQSRTSGGGYKSAADTVDIDFSTLQEKTDWSADDVTIGFQRLFGMIEGLIAKHYVNEPFNESENILPMSHPETWRYILSMGLKNQTQSATHMADLLTKFHCRHWVLKRVIVDYIINRMIIPEVFFGFNPQIDEHLHALQGRMKSRAPGSNMGRPQGMERQRIVMDHAKVIRFIIEAPEGPSFKERTVAKHAQMIQEILKPLRSCVVEDEQARKGLSVVVNAAWTITTHIWTSGMTIHFYFPETGSKFAYGTMRSLNYTDTPSDQMQYQQYRIMLVITPTLSLRDDRDLDRLRTHELLKSDVLVMR</sequence>
<keyword evidence="4" id="KW-1185">Reference proteome</keyword>
<proteinExistence type="predicted"/>
<dbReference type="Proteomes" id="UP000829685">
    <property type="component" value="Unassembled WGS sequence"/>
</dbReference>
<keyword evidence="1" id="KW-0175">Coiled coil</keyword>
<feature type="region of interest" description="Disordered" evidence="2">
    <location>
        <begin position="1"/>
        <end position="109"/>
    </location>
</feature>
<name>A0A9P9WLA9_9PEZI</name>
<dbReference type="AlphaFoldDB" id="A0A9P9WLA9"/>
<organism evidence="3 4">
    <name type="scientific">Neoarthrinium moseri</name>
    <dbReference type="NCBI Taxonomy" id="1658444"/>
    <lineage>
        <taxon>Eukaryota</taxon>
        <taxon>Fungi</taxon>
        <taxon>Dikarya</taxon>
        <taxon>Ascomycota</taxon>
        <taxon>Pezizomycotina</taxon>
        <taxon>Sordariomycetes</taxon>
        <taxon>Xylariomycetidae</taxon>
        <taxon>Amphisphaeriales</taxon>
        <taxon>Apiosporaceae</taxon>
        <taxon>Neoarthrinium</taxon>
    </lineage>
</organism>
<feature type="region of interest" description="Disordered" evidence="2">
    <location>
        <begin position="271"/>
        <end position="333"/>
    </location>
</feature>
<feature type="compositionally biased region" description="Polar residues" evidence="2">
    <location>
        <begin position="71"/>
        <end position="81"/>
    </location>
</feature>
<protein>
    <submittedName>
        <fullName evidence="3">Uncharacterized protein</fullName>
    </submittedName>
</protein>
<evidence type="ECO:0000313" key="4">
    <source>
        <dbReference type="Proteomes" id="UP000829685"/>
    </source>
</evidence>
<comment type="caution">
    <text evidence="3">The sequence shown here is derived from an EMBL/GenBank/DDBJ whole genome shotgun (WGS) entry which is preliminary data.</text>
</comment>
<feature type="compositionally biased region" description="Polar residues" evidence="2">
    <location>
        <begin position="92"/>
        <end position="106"/>
    </location>
</feature>